<dbReference type="AlphaFoldDB" id="A0A392RA68"/>
<comment type="caution">
    <text evidence="1">The sequence shown here is derived from an EMBL/GenBank/DDBJ whole genome shotgun (WGS) entry which is preliminary data.</text>
</comment>
<accession>A0A392RA68</accession>
<sequence length="81" mass="9292">MKAKIYDESEANKEEEAVFLKDPQMQGKSRAEMGLKEFKGVEIRSTMAGLDITITKAHFVKLLKLKDQGKAISKYKKNEHY</sequence>
<proteinExistence type="predicted"/>
<dbReference type="Proteomes" id="UP000265520">
    <property type="component" value="Unassembled WGS sequence"/>
</dbReference>
<reference evidence="1 2" key="1">
    <citation type="journal article" date="2018" name="Front. Plant Sci.">
        <title>Red Clover (Trifolium pratense) and Zigzag Clover (T. medium) - A Picture of Genomic Similarities and Differences.</title>
        <authorList>
            <person name="Dluhosova J."/>
            <person name="Istvanek J."/>
            <person name="Nedelnik J."/>
            <person name="Repkova J."/>
        </authorList>
    </citation>
    <scope>NUCLEOTIDE SEQUENCE [LARGE SCALE GENOMIC DNA]</scope>
    <source>
        <strain evidence="2">cv. 10/8</strain>
        <tissue evidence="1">Leaf</tissue>
    </source>
</reference>
<name>A0A392RA68_9FABA</name>
<evidence type="ECO:0000313" key="1">
    <source>
        <dbReference type="EMBL" id="MCI32736.1"/>
    </source>
</evidence>
<evidence type="ECO:0000313" key="2">
    <source>
        <dbReference type="Proteomes" id="UP000265520"/>
    </source>
</evidence>
<organism evidence="1 2">
    <name type="scientific">Trifolium medium</name>
    <dbReference type="NCBI Taxonomy" id="97028"/>
    <lineage>
        <taxon>Eukaryota</taxon>
        <taxon>Viridiplantae</taxon>
        <taxon>Streptophyta</taxon>
        <taxon>Embryophyta</taxon>
        <taxon>Tracheophyta</taxon>
        <taxon>Spermatophyta</taxon>
        <taxon>Magnoliopsida</taxon>
        <taxon>eudicotyledons</taxon>
        <taxon>Gunneridae</taxon>
        <taxon>Pentapetalae</taxon>
        <taxon>rosids</taxon>
        <taxon>fabids</taxon>
        <taxon>Fabales</taxon>
        <taxon>Fabaceae</taxon>
        <taxon>Papilionoideae</taxon>
        <taxon>50 kb inversion clade</taxon>
        <taxon>NPAAA clade</taxon>
        <taxon>Hologalegina</taxon>
        <taxon>IRL clade</taxon>
        <taxon>Trifolieae</taxon>
        <taxon>Trifolium</taxon>
    </lineage>
</organism>
<dbReference type="EMBL" id="LXQA010198291">
    <property type="protein sequence ID" value="MCI32736.1"/>
    <property type="molecule type" value="Genomic_DNA"/>
</dbReference>
<protein>
    <submittedName>
        <fullName evidence="1">Transport membrane protein</fullName>
    </submittedName>
</protein>
<keyword evidence="2" id="KW-1185">Reference proteome</keyword>